<dbReference type="SUPFAM" id="SSF55298">
    <property type="entry name" value="YjgF-like"/>
    <property type="match status" value="1"/>
</dbReference>
<dbReference type="AlphaFoldDB" id="A0A6J6E1K6"/>
<dbReference type="InterPro" id="IPR006175">
    <property type="entry name" value="YjgF/YER057c/UK114"/>
</dbReference>
<name>A0A6J6E1K6_9ZZZZ</name>
<organism evidence="1">
    <name type="scientific">freshwater metagenome</name>
    <dbReference type="NCBI Taxonomy" id="449393"/>
    <lineage>
        <taxon>unclassified sequences</taxon>
        <taxon>metagenomes</taxon>
        <taxon>ecological metagenomes</taxon>
    </lineage>
</organism>
<dbReference type="Gene3D" id="3.30.1330.40">
    <property type="entry name" value="RutC-like"/>
    <property type="match status" value="1"/>
</dbReference>
<proteinExistence type="predicted"/>
<dbReference type="InterPro" id="IPR035959">
    <property type="entry name" value="RutC-like_sf"/>
</dbReference>
<reference evidence="1" key="1">
    <citation type="submission" date="2020-05" db="EMBL/GenBank/DDBJ databases">
        <authorList>
            <person name="Chiriac C."/>
            <person name="Salcher M."/>
            <person name="Ghai R."/>
            <person name="Kavagutti S V."/>
        </authorList>
    </citation>
    <scope>NUCLEOTIDE SEQUENCE</scope>
</reference>
<accession>A0A6J6E1K6</accession>
<protein>
    <submittedName>
        <fullName evidence="1">Unannotated protein</fullName>
    </submittedName>
</protein>
<dbReference type="PANTHER" id="PTHR43857">
    <property type="entry name" value="BLR7761 PROTEIN"/>
    <property type="match status" value="1"/>
</dbReference>
<gene>
    <name evidence="1" type="ORF">UFOPK1493_02167</name>
</gene>
<dbReference type="PANTHER" id="PTHR43857:SF1">
    <property type="entry name" value="YJGH FAMILY PROTEIN"/>
    <property type="match status" value="1"/>
</dbReference>
<sequence length="143" mass="14994">MTGEAPLSDRLETPQMLAPAGLMTPRAHYSHGVATEEWVFVAGETATGPDGQLVGVDDITAQTTQTIANIATVLAEVGLGLGDVVSTTVYLPSFDHYRAFDAAYAAAFGEHRPARATLGCTLVHPALLVEIQAVAVRPRPSVP</sequence>
<dbReference type="Pfam" id="PF01042">
    <property type="entry name" value="Ribonuc_L-PSP"/>
    <property type="match status" value="1"/>
</dbReference>
<dbReference type="EMBL" id="CAEZSR010000081">
    <property type="protein sequence ID" value="CAB4567268.1"/>
    <property type="molecule type" value="Genomic_DNA"/>
</dbReference>
<evidence type="ECO:0000313" key="1">
    <source>
        <dbReference type="EMBL" id="CAB4567268.1"/>
    </source>
</evidence>